<feature type="transmembrane region" description="Helical" evidence="1">
    <location>
        <begin position="25"/>
        <end position="49"/>
    </location>
</feature>
<evidence type="ECO:0000313" key="2">
    <source>
        <dbReference type="EMBL" id="KAJ8927536.1"/>
    </source>
</evidence>
<keyword evidence="1" id="KW-1133">Transmembrane helix</keyword>
<protein>
    <submittedName>
        <fullName evidence="2">Uncharacterized protein</fullName>
    </submittedName>
</protein>
<proteinExistence type="predicted"/>
<keyword evidence="3" id="KW-1185">Reference proteome</keyword>
<gene>
    <name evidence="2" type="ORF">NQ314_019993</name>
</gene>
<comment type="caution">
    <text evidence="2">The sequence shown here is derived from an EMBL/GenBank/DDBJ whole genome shotgun (WGS) entry which is preliminary data.</text>
</comment>
<keyword evidence="1" id="KW-0812">Transmembrane</keyword>
<reference evidence="2" key="1">
    <citation type="journal article" date="2023" name="Insect Mol. Biol.">
        <title>Genome sequencing provides insights into the evolution of gene families encoding plant cell wall-degrading enzymes in longhorned beetles.</title>
        <authorList>
            <person name="Shin N.R."/>
            <person name="Okamura Y."/>
            <person name="Kirsch R."/>
            <person name="Pauchet Y."/>
        </authorList>
    </citation>
    <scope>NUCLEOTIDE SEQUENCE</scope>
    <source>
        <strain evidence="2">RBIC_L_NR</strain>
    </source>
</reference>
<accession>A0AAV8WP84</accession>
<dbReference type="EMBL" id="JANEYF010005620">
    <property type="protein sequence ID" value="KAJ8927536.1"/>
    <property type="molecule type" value="Genomic_DNA"/>
</dbReference>
<keyword evidence="1" id="KW-0472">Membrane</keyword>
<evidence type="ECO:0000313" key="3">
    <source>
        <dbReference type="Proteomes" id="UP001162156"/>
    </source>
</evidence>
<sequence length="103" mass="11756">MCKNPNKKDCEKADDQSDGISIQNIGGVFIVIFVGIGLACITLAFEYWWYKYRKGSKIIDVQETSKQHHHHHKPTFPKEAAIVRSKEGSNVKNNASFFPKSRF</sequence>
<evidence type="ECO:0000256" key="1">
    <source>
        <dbReference type="SAM" id="Phobius"/>
    </source>
</evidence>
<dbReference type="AlphaFoldDB" id="A0AAV8WP84"/>
<dbReference type="Proteomes" id="UP001162156">
    <property type="component" value="Unassembled WGS sequence"/>
</dbReference>
<organism evidence="2 3">
    <name type="scientific">Rhamnusium bicolor</name>
    <dbReference type="NCBI Taxonomy" id="1586634"/>
    <lineage>
        <taxon>Eukaryota</taxon>
        <taxon>Metazoa</taxon>
        <taxon>Ecdysozoa</taxon>
        <taxon>Arthropoda</taxon>
        <taxon>Hexapoda</taxon>
        <taxon>Insecta</taxon>
        <taxon>Pterygota</taxon>
        <taxon>Neoptera</taxon>
        <taxon>Endopterygota</taxon>
        <taxon>Coleoptera</taxon>
        <taxon>Polyphaga</taxon>
        <taxon>Cucujiformia</taxon>
        <taxon>Chrysomeloidea</taxon>
        <taxon>Cerambycidae</taxon>
        <taxon>Lepturinae</taxon>
        <taxon>Rhagiini</taxon>
        <taxon>Rhamnusium</taxon>
    </lineage>
</organism>
<name>A0AAV8WP84_9CUCU</name>